<keyword evidence="2" id="KW-1185">Reference proteome</keyword>
<evidence type="ECO:0000313" key="1">
    <source>
        <dbReference type="EMBL" id="KAK8043479.1"/>
    </source>
</evidence>
<name>A0ABR1TA44_9PEZI</name>
<comment type="caution">
    <text evidence="1">The sequence shown here is derived from an EMBL/GenBank/DDBJ whole genome shotgun (WGS) entry which is preliminary data.</text>
</comment>
<sequence length="438" mass="50321">MQTSIIDEADQAFLASRNDLSRSPAHPGYVMVHKKRLCPGSLREFENETRNMKRADRTQYDPFVPIPEYFESSVCLRYLGLDDATADKLWKAWDEDEDQDREKYESVQDDAVKHISKTDHTKDTDSADDRHWHDLLSRIGVNDDFRRNLMDPHYKDLRLTNTCKYWVKYFFDHRKHTLSEIHRFSRERSKTAEVRLGRGPKTCIWSMAQEEKPGHVTLWSAQAFHRHGALALNVVAWKVKDWRCLGKSGLSGARDFTPLGVAYFTPQRDVALHSLGWHKKNDANAGYLLIRVVVPLSSIEGLEEGRERIQMLSTDPHWQDVVSYSRSRSLCVGEGHDSQANAIRRALLIHGHMAKGLDRTEIGSRDSPSAPVVPQVSSEPYLNHDGTPAVQYAFRLFHQHFVSFAETALKQHEVAYVDSKDVAEIEQIWDVKDRTTGQ</sequence>
<dbReference type="EMBL" id="JAQQWK010000004">
    <property type="protein sequence ID" value="KAK8043479.1"/>
    <property type="molecule type" value="Genomic_DNA"/>
</dbReference>
<evidence type="ECO:0000313" key="2">
    <source>
        <dbReference type="Proteomes" id="UP001444661"/>
    </source>
</evidence>
<organism evidence="1 2">
    <name type="scientific">Apiospora rasikravindrae</name>
    <dbReference type="NCBI Taxonomy" id="990691"/>
    <lineage>
        <taxon>Eukaryota</taxon>
        <taxon>Fungi</taxon>
        <taxon>Dikarya</taxon>
        <taxon>Ascomycota</taxon>
        <taxon>Pezizomycotina</taxon>
        <taxon>Sordariomycetes</taxon>
        <taxon>Xylariomycetidae</taxon>
        <taxon>Amphisphaeriales</taxon>
        <taxon>Apiosporaceae</taxon>
        <taxon>Apiospora</taxon>
    </lineage>
</organism>
<reference evidence="1 2" key="1">
    <citation type="submission" date="2023-01" db="EMBL/GenBank/DDBJ databases">
        <title>Analysis of 21 Apiospora genomes using comparative genomics revels a genus with tremendous synthesis potential of carbohydrate active enzymes and secondary metabolites.</title>
        <authorList>
            <person name="Sorensen T."/>
        </authorList>
    </citation>
    <scope>NUCLEOTIDE SEQUENCE [LARGE SCALE GENOMIC DNA]</scope>
    <source>
        <strain evidence="1 2">CBS 33761</strain>
    </source>
</reference>
<accession>A0ABR1TA44</accession>
<protein>
    <submittedName>
        <fullName evidence="1">Uncharacterized protein</fullName>
    </submittedName>
</protein>
<gene>
    <name evidence="1" type="ORF">PG993_005909</name>
</gene>
<proteinExistence type="predicted"/>
<dbReference type="Proteomes" id="UP001444661">
    <property type="component" value="Unassembled WGS sequence"/>
</dbReference>